<keyword evidence="3" id="KW-1185">Reference proteome</keyword>
<dbReference type="AlphaFoldDB" id="A0A2N5M2M6"/>
<evidence type="ECO:0000313" key="2">
    <source>
        <dbReference type="EMBL" id="PLT28619.1"/>
    </source>
</evidence>
<dbReference type="Proteomes" id="UP000234748">
    <property type="component" value="Unassembled WGS sequence"/>
</dbReference>
<protein>
    <recommendedName>
        <fullName evidence="1">Aerobactin siderophore biosynthesis IucA/IucC-like C-terminal domain-containing protein</fullName>
    </recommendedName>
</protein>
<dbReference type="InterPro" id="IPR022770">
    <property type="entry name" value="IucA/IucC-like_C"/>
</dbReference>
<feature type="domain" description="Aerobactin siderophore biosynthesis IucA/IucC-like C-terminal" evidence="1">
    <location>
        <begin position="74"/>
        <end position="213"/>
    </location>
</feature>
<sequence length="264" mass="30419">MDNKLTKAELEGLASFRLTEKAYKSALSFSIKDLLIENRRMEIIAAAADLMQAPNKMVAASILTKRLAFVPAIALYAFFSWDKRLNISVDNIYVETQNTEAVWLPEFRLIETGCELVDHRETEREMLCTSIFADLMDPIMSSLNEETRLSKYIMWENVSVYIFWLFEKLRQEESSVEGLQKLKDDFEYVTANAAGDVFGAYRDNPIKRYRLFKNTNENDHSDIRYRTTCCFSYMLTGSAGKRCKTCPQLCTLPKEEQTPLNVKG</sequence>
<organism evidence="2 3">
    <name type="scientific">Peribacillus deserti</name>
    <dbReference type="NCBI Taxonomy" id="673318"/>
    <lineage>
        <taxon>Bacteria</taxon>
        <taxon>Bacillati</taxon>
        <taxon>Bacillota</taxon>
        <taxon>Bacilli</taxon>
        <taxon>Bacillales</taxon>
        <taxon>Bacillaceae</taxon>
        <taxon>Peribacillus</taxon>
    </lineage>
</organism>
<name>A0A2N5M2M6_9BACI</name>
<dbReference type="OrthoDB" id="5870636at2"/>
<gene>
    <name evidence="2" type="ORF">CUU66_17535</name>
</gene>
<dbReference type="RefSeq" id="WP_101644525.1">
    <property type="nucleotide sequence ID" value="NZ_PGUY01000055.1"/>
</dbReference>
<reference evidence="2 3" key="1">
    <citation type="submission" date="2017-11" db="EMBL/GenBank/DDBJ databases">
        <title>Comparitive Functional Genomics of Dry Heat Resistant strains isolated from the Viking Spacecraft.</title>
        <authorList>
            <person name="Seuylemezian A."/>
            <person name="Cooper K."/>
            <person name="Vaishampayan P."/>
        </authorList>
    </citation>
    <scope>NUCLEOTIDE SEQUENCE [LARGE SCALE GENOMIC DNA]</scope>
    <source>
        <strain evidence="2 3">V1-29</strain>
    </source>
</reference>
<evidence type="ECO:0000259" key="1">
    <source>
        <dbReference type="Pfam" id="PF06276"/>
    </source>
</evidence>
<accession>A0A2N5M2M6</accession>
<dbReference type="Pfam" id="PF06276">
    <property type="entry name" value="FhuF"/>
    <property type="match status" value="1"/>
</dbReference>
<comment type="caution">
    <text evidence="2">The sequence shown here is derived from an EMBL/GenBank/DDBJ whole genome shotgun (WGS) entry which is preliminary data.</text>
</comment>
<evidence type="ECO:0000313" key="3">
    <source>
        <dbReference type="Proteomes" id="UP000234748"/>
    </source>
</evidence>
<dbReference type="GO" id="GO:0003824">
    <property type="term" value="F:catalytic activity"/>
    <property type="evidence" value="ECO:0007669"/>
    <property type="project" value="UniProtKB-ARBA"/>
</dbReference>
<proteinExistence type="predicted"/>
<dbReference type="EMBL" id="PGUY01000055">
    <property type="protein sequence ID" value="PLT28619.1"/>
    <property type="molecule type" value="Genomic_DNA"/>
</dbReference>